<keyword evidence="9" id="KW-0961">Cell wall biogenesis/degradation</keyword>
<keyword evidence="5 9" id="KW-0132">Cell division</keyword>
<dbReference type="UniPathway" id="UPA00219"/>
<dbReference type="InterPro" id="IPR036615">
    <property type="entry name" value="Mur_ligase_C_dom_sf"/>
</dbReference>
<accession>A0A1F7HDS5</accession>
<dbReference type="GO" id="GO:0005737">
    <property type="term" value="C:cytoplasm"/>
    <property type="evidence" value="ECO:0007669"/>
    <property type="project" value="UniProtKB-SubCell"/>
</dbReference>
<keyword evidence="9" id="KW-0133">Cell shape</keyword>
<organism evidence="12 13">
    <name type="scientific">Candidatus Roizmanbacteria bacterium RIFCSPHIGHO2_02_FULL_40_9</name>
    <dbReference type="NCBI Taxonomy" id="1802042"/>
    <lineage>
        <taxon>Bacteria</taxon>
        <taxon>Candidatus Roizmaniibacteriota</taxon>
    </lineage>
</organism>
<comment type="function">
    <text evidence="9">Cell wall formation. Catalyzes the addition of glutamate to the nucleotide precursor UDP-N-acetylmuramoyl-L-alanine (UMA).</text>
</comment>
<dbReference type="InterPro" id="IPR013221">
    <property type="entry name" value="Mur_ligase_cen"/>
</dbReference>
<dbReference type="EC" id="6.3.2.9" evidence="9"/>
<comment type="subcellular location">
    <subcellularLocation>
        <location evidence="1 9">Cytoplasm</location>
    </subcellularLocation>
</comment>
<keyword evidence="8 9" id="KW-0131">Cell cycle</keyword>
<keyword evidence="6" id="KW-0547">Nucleotide-binding</keyword>
<evidence type="ECO:0000256" key="9">
    <source>
        <dbReference type="RuleBase" id="RU003664"/>
    </source>
</evidence>
<evidence type="ECO:0000256" key="1">
    <source>
        <dbReference type="ARBA" id="ARBA00004496"/>
    </source>
</evidence>
<evidence type="ECO:0000256" key="2">
    <source>
        <dbReference type="ARBA" id="ARBA00004752"/>
    </source>
</evidence>
<dbReference type="Gene3D" id="3.90.190.20">
    <property type="entry name" value="Mur ligase, C-terminal domain"/>
    <property type="match status" value="1"/>
</dbReference>
<keyword evidence="9" id="KW-0573">Peptidoglycan synthesis</keyword>
<dbReference type="PANTHER" id="PTHR43692">
    <property type="entry name" value="UDP-N-ACETYLMURAMOYLALANINE--D-GLUTAMATE LIGASE"/>
    <property type="match status" value="1"/>
</dbReference>
<dbReference type="InterPro" id="IPR004101">
    <property type="entry name" value="Mur_ligase_C"/>
</dbReference>
<dbReference type="GO" id="GO:0008764">
    <property type="term" value="F:UDP-N-acetylmuramoylalanine-D-glutamate ligase activity"/>
    <property type="evidence" value="ECO:0007669"/>
    <property type="project" value="UniProtKB-EC"/>
</dbReference>
<dbReference type="Pfam" id="PF08245">
    <property type="entry name" value="Mur_ligase_M"/>
    <property type="match status" value="1"/>
</dbReference>
<evidence type="ECO:0000256" key="4">
    <source>
        <dbReference type="ARBA" id="ARBA00022598"/>
    </source>
</evidence>
<evidence type="ECO:0000313" key="12">
    <source>
        <dbReference type="EMBL" id="OGK28882.1"/>
    </source>
</evidence>
<dbReference type="NCBIfam" id="TIGR01087">
    <property type="entry name" value="murD"/>
    <property type="match status" value="1"/>
</dbReference>
<dbReference type="GO" id="GO:0005524">
    <property type="term" value="F:ATP binding"/>
    <property type="evidence" value="ECO:0007669"/>
    <property type="project" value="UniProtKB-KW"/>
</dbReference>
<sequence>MTLDELKIYKKILILGYGIEGKSSERFLKKFHPDANVSIADQKNGNDYLDVQGDYDLVIKTPGIRKELITQKYTTATNIFLANAQGITIGVTGTKGKSTAVTLIHHILQKGGKESVLLGNIGNAMLDSLTDDLIHPHTNIVLELSSYQLEDAQYSPHIACIINIFHELHNHLSYEEYFSAKARIIAFQNNNDYFFYNDKQSELTTLAKNTPATSIPFLPRNEIRSIIEMMSKNHKLEHNIDVTAAAFTIGRYNGISDEEIVNAIYSTKPLPHRIEYVGKYSGIDFYDDSAANHPEAVMNALNMLDSVSTIILGGQDRDFHFEDVIRKLAEKNVQHIVLFPDIAQKIQSLISSLSEYTPNVVEVHSMNEAVTQAFAVTKENEVCLLSPGAPSYLMFKNFNERGEAFQECIKKYAQKTS</sequence>
<dbReference type="AlphaFoldDB" id="A0A1F7HDS5"/>
<feature type="domain" description="Mur ligase central" evidence="11">
    <location>
        <begin position="91"/>
        <end position="218"/>
    </location>
</feature>
<keyword evidence="3" id="KW-0963">Cytoplasm</keyword>
<dbReference type="Proteomes" id="UP000177027">
    <property type="component" value="Unassembled WGS sequence"/>
</dbReference>
<dbReference type="SUPFAM" id="SSF53623">
    <property type="entry name" value="MurD-like peptide ligases, catalytic domain"/>
    <property type="match status" value="1"/>
</dbReference>
<evidence type="ECO:0000256" key="7">
    <source>
        <dbReference type="ARBA" id="ARBA00022840"/>
    </source>
</evidence>
<dbReference type="GO" id="GO:0004326">
    <property type="term" value="F:tetrahydrofolylpolyglutamate synthase activity"/>
    <property type="evidence" value="ECO:0007669"/>
    <property type="project" value="InterPro"/>
</dbReference>
<dbReference type="GO" id="GO:0008360">
    <property type="term" value="P:regulation of cell shape"/>
    <property type="evidence" value="ECO:0007669"/>
    <property type="project" value="UniProtKB-KW"/>
</dbReference>
<evidence type="ECO:0000256" key="8">
    <source>
        <dbReference type="ARBA" id="ARBA00023306"/>
    </source>
</evidence>
<proteinExistence type="predicted"/>
<comment type="catalytic activity">
    <reaction evidence="9">
        <text>UDP-N-acetyl-alpha-D-muramoyl-L-alanine + D-glutamate + ATP = UDP-N-acetyl-alpha-D-muramoyl-L-alanyl-D-glutamate + ADP + phosphate + H(+)</text>
        <dbReference type="Rhea" id="RHEA:16429"/>
        <dbReference type="ChEBI" id="CHEBI:15378"/>
        <dbReference type="ChEBI" id="CHEBI:29986"/>
        <dbReference type="ChEBI" id="CHEBI:30616"/>
        <dbReference type="ChEBI" id="CHEBI:43474"/>
        <dbReference type="ChEBI" id="CHEBI:83898"/>
        <dbReference type="ChEBI" id="CHEBI:83900"/>
        <dbReference type="ChEBI" id="CHEBI:456216"/>
        <dbReference type="EC" id="6.3.2.9"/>
    </reaction>
</comment>
<evidence type="ECO:0000259" key="11">
    <source>
        <dbReference type="Pfam" id="PF08245"/>
    </source>
</evidence>
<gene>
    <name evidence="12" type="ORF">A3D06_02350</name>
</gene>
<dbReference type="GO" id="GO:0071555">
    <property type="term" value="P:cell wall organization"/>
    <property type="evidence" value="ECO:0007669"/>
    <property type="project" value="UniProtKB-KW"/>
</dbReference>
<protein>
    <recommendedName>
        <fullName evidence="9">UDP-N-acetylmuramoylalanine--D-glutamate ligase</fullName>
        <ecNumber evidence="9">6.3.2.9</ecNumber>
    </recommendedName>
</protein>
<dbReference type="SUPFAM" id="SSF53244">
    <property type="entry name" value="MurD-like peptide ligases, peptide-binding domain"/>
    <property type="match status" value="1"/>
</dbReference>
<dbReference type="Gene3D" id="3.40.1190.10">
    <property type="entry name" value="Mur-like, catalytic domain"/>
    <property type="match status" value="1"/>
</dbReference>
<dbReference type="GO" id="GO:0009252">
    <property type="term" value="P:peptidoglycan biosynthetic process"/>
    <property type="evidence" value="ECO:0007669"/>
    <property type="project" value="UniProtKB-UniPathway"/>
</dbReference>
<evidence type="ECO:0000256" key="6">
    <source>
        <dbReference type="ARBA" id="ARBA00022741"/>
    </source>
</evidence>
<dbReference type="Pfam" id="PF02875">
    <property type="entry name" value="Mur_ligase_C"/>
    <property type="match status" value="1"/>
</dbReference>
<dbReference type="InterPro" id="IPR005762">
    <property type="entry name" value="MurD"/>
</dbReference>
<evidence type="ECO:0000259" key="10">
    <source>
        <dbReference type="Pfam" id="PF02875"/>
    </source>
</evidence>
<feature type="domain" description="Mur ligase C-terminal" evidence="10">
    <location>
        <begin position="272"/>
        <end position="387"/>
    </location>
</feature>
<dbReference type="PANTHER" id="PTHR43692:SF1">
    <property type="entry name" value="UDP-N-ACETYLMURAMOYLALANINE--D-GLUTAMATE LIGASE"/>
    <property type="match status" value="1"/>
</dbReference>
<reference evidence="12 13" key="1">
    <citation type="journal article" date="2016" name="Nat. Commun.">
        <title>Thousands of microbial genomes shed light on interconnected biogeochemical processes in an aquifer system.</title>
        <authorList>
            <person name="Anantharaman K."/>
            <person name="Brown C.T."/>
            <person name="Hug L.A."/>
            <person name="Sharon I."/>
            <person name="Castelle C.J."/>
            <person name="Probst A.J."/>
            <person name="Thomas B.C."/>
            <person name="Singh A."/>
            <person name="Wilkins M.J."/>
            <person name="Karaoz U."/>
            <person name="Brodie E.L."/>
            <person name="Williams K.H."/>
            <person name="Hubbard S.S."/>
            <person name="Banfield J.F."/>
        </authorList>
    </citation>
    <scope>NUCLEOTIDE SEQUENCE [LARGE SCALE GENOMIC DNA]</scope>
</reference>
<dbReference type="GO" id="GO:0051301">
    <property type="term" value="P:cell division"/>
    <property type="evidence" value="ECO:0007669"/>
    <property type="project" value="UniProtKB-KW"/>
</dbReference>
<dbReference type="InterPro" id="IPR036565">
    <property type="entry name" value="Mur-like_cat_sf"/>
</dbReference>
<evidence type="ECO:0000313" key="13">
    <source>
        <dbReference type="Proteomes" id="UP000177027"/>
    </source>
</evidence>
<keyword evidence="4 12" id="KW-0436">Ligase</keyword>
<evidence type="ECO:0000256" key="3">
    <source>
        <dbReference type="ARBA" id="ARBA00022490"/>
    </source>
</evidence>
<keyword evidence="7" id="KW-0067">ATP-binding</keyword>
<comment type="pathway">
    <text evidence="2 9">Cell wall biogenesis; peptidoglycan biosynthesis.</text>
</comment>
<name>A0A1F7HDS5_9BACT</name>
<dbReference type="EMBL" id="MFZS01000022">
    <property type="protein sequence ID" value="OGK28882.1"/>
    <property type="molecule type" value="Genomic_DNA"/>
</dbReference>
<dbReference type="PROSITE" id="PS01011">
    <property type="entry name" value="FOLYLPOLYGLU_SYNT_1"/>
    <property type="match status" value="1"/>
</dbReference>
<evidence type="ECO:0000256" key="5">
    <source>
        <dbReference type="ARBA" id="ARBA00022618"/>
    </source>
</evidence>
<dbReference type="InterPro" id="IPR018109">
    <property type="entry name" value="Folylpolyglutamate_synth_CS"/>
</dbReference>
<comment type="caution">
    <text evidence="12">The sequence shown here is derived from an EMBL/GenBank/DDBJ whole genome shotgun (WGS) entry which is preliminary data.</text>
</comment>